<protein>
    <recommendedName>
        <fullName evidence="4">Apple domain-containing protein</fullName>
    </recommendedName>
</protein>
<evidence type="ECO:0008006" key="4">
    <source>
        <dbReference type="Google" id="ProtNLM"/>
    </source>
</evidence>
<feature type="region of interest" description="Disordered" evidence="1">
    <location>
        <begin position="236"/>
        <end position="272"/>
    </location>
</feature>
<sequence>MAIILCVASKLDIVICNFGGAGLGLPDQDSVQAQPVTENTQPHLVTDQRQTQPVTEQGQTQPVTEKSQTQPVTDKTQTQSVTDKTQTQSVTDKTQTQSVTDKTQTQSVTDKTQTQSVTEKIQTQDVSTAVTESASNQDIIKLDTTVQPSMLSSPIGQNLQWSIYDLAWPNIKLKPSVSQLYTGNSTNVVDCAVLCFRNSLCTSFTYNKQYCYLYQSFNVDDVDAVAVASKLNLTSQGFDGDSNPSLPSGGDPPPAPDPIPAPTIKTETQTKDASKVVTESAVTSNIPALDTTVSNTLKSPTIALNSQMYILDWPNIKLKSYVDSLYTGSATTEVACAILCFRNSFCTSFTYKIQYCCLYQSFNVGDVDAVIGYNTFVKINI</sequence>
<name>A0A8S3R1P8_MYTED</name>
<dbReference type="OrthoDB" id="9856535at2759"/>
<dbReference type="EMBL" id="CAJPWZ010000892">
    <property type="protein sequence ID" value="CAG2202598.1"/>
    <property type="molecule type" value="Genomic_DNA"/>
</dbReference>
<feature type="compositionally biased region" description="Low complexity" evidence="1">
    <location>
        <begin position="239"/>
        <end position="249"/>
    </location>
</feature>
<evidence type="ECO:0000313" key="3">
    <source>
        <dbReference type="Proteomes" id="UP000683360"/>
    </source>
</evidence>
<organism evidence="2 3">
    <name type="scientific">Mytilus edulis</name>
    <name type="common">Blue mussel</name>
    <dbReference type="NCBI Taxonomy" id="6550"/>
    <lineage>
        <taxon>Eukaryota</taxon>
        <taxon>Metazoa</taxon>
        <taxon>Spiralia</taxon>
        <taxon>Lophotrochozoa</taxon>
        <taxon>Mollusca</taxon>
        <taxon>Bivalvia</taxon>
        <taxon>Autobranchia</taxon>
        <taxon>Pteriomorphia</taxon>
        <taxon>Mytilida</taxon>
        <taxon>Mytiloidea</taxon>
        <taxon>Mytilidae</taxon>
        <taxon>Mytilinae</taxon>
        <taxon>Mytilus</taxon>
    </lineage>
</organism>
<accession>A0A8S3R1P8</accession>
<evidence type="ECO:0000313" key="2">
    <source>
        <dbReference type="EMBL" id="CAG2202598.1"/>
    </source>
</evidence>
<feature type="region of interest" description="Disordered" evidence="1">
    <location>
        <begin position="41"/>
        <end position="117"/>
    </location>
</feature>
<feature type="compositionally biased region" description="Pro residues" evidence="1">
    <location>
        <begin position="250"/>
        <end position="261"/>
    </location>
</feature>
<gene>
    <name evidence="2" type="ORF">MEDL_17138</name>
</gene>
<comment type="caution">
    <text evidence="2">The sequence shown here is derived from an EMBL/GenBank/DDBJ whole genome shotgun (WGS) entry which is preliminary data.</text>
</comment>
<keyword evidence="3" id="KW-1185">Reference proteome</keyword>
<dbReference type="Proteomes" id="UP000683360">
    <property type="component" value="Unassembled WGS sequence"/>
</dbReference>
<reference evidence="2" key="1">
    <citation type="submission" date="2021-03" db="EMBL/GenBank/DDBJ databases">
        <authorList>
            <person name="Bekaert M."/>
        </authorList>
    </citation>
    <scope>NUCLEOTIDE SEQUENCE</scope>
</reference>
<evidence type="ECO:0000256" key="1">
    <source>
        <dbReference type="SAM" id="MobiDB-lite"/>
    </source>
</evidence>
<proteinExistence type="predicted"/>
<dbReference type="AlphaFoldDB" id="A0A8S3R1P8"/>